<evidence type="ECO:0000313" key="2">
    <source>
        <dbReference type="Proteomes" id="UP000005239"/>
    </source>
</evidence>
<accession>A0A2A6CVJ2</accession>
<sequence>MGDFARKYNGNTRGMFDNARWDVPVRAAVRTEIPWNKGSALKSGDPPGAQRSTATVSDSNDAYLLTQSLLSLTLTV</sequence>
<gene>
    <name evidence="1" type="primary">WBGene00282519</name>
</gene>
<protein>
    <submittedName>
        <fullName evidence="1">Uncharacterized protein</fullName>
    </submittedName>
</protein>
<organism evidence="1 2">
    <name type="scientific">Pristionchus pacificus</name>
    <name type="common">Parasitic nematode worm</name>
    <dbReference type="NCBI Taxonomy" id="54126"/>
    <lineage>
        <taxon>Eukaryota</taxon>
        <taxon>Metazoa</taxon>
        <taxon>Ecdysozoa</taxon>
        <taxon>Nematoda</taxon>
        <taxon>Chromadorea</taxon>
        <taxon>Rhabditida</taxon>
        <taxon>Rhabditina</taxon>
        <taxon>Diplogasteromorpha</taxon>
        <taxon>Diplogasteroidea</taxon>
        <taxon>Neodiplogasteridae</taxon>
        <taxon>Pristionchus</taxon>
    </lineage>
</organism>
<keyword evidence="2" id="KW-1185">Reference proteome</keyword>
<reference evidence="1" key="2">
    <citation type="submission" date="2022-06" db="UniProtKB">
        <authorList>
            <consortium name="EnsemblMetazoa"/>
        </authorList>
    </citation>
    <scope>IDENTIFICATION</scope>
    <source>
        <strain evidence="1">PS312</strain>
    </source>
</reference>
<reference evidence="2" key="1">
    <citation type="journal article" date="2008" name="Nat. Genet.">
        <title>The Pristionchus pacificus genome provides a unique perspective on nematode lifestyle and parasitism.</title>
        <authorList>
            <person name="Dieterich C."/>
            <person name="Clifton S.W."/>
            <person name="Schuster L.N."/>
            <person name="Chinwalla A."/>
            <person name="Delehaunty K."/>
            <person name="Dinkelacker I."/>
            <person name="Fulton L."/>
            <person name="Fulton R."/>
            <person name="Godfrey J."/>
            <person name="Minx P."/>
            <person name="Mitreva M."/>
            <person name="Roeseler W."/>
            <person name="Tian H."/>
            <person name="Witte H."/>
            <person name="Yang S.P."/>
            <person name="Wilson R.K."/>
            <person name="Sommer R.J."/>
        </authorList>
    </citation>
    <scope>NUCLEOTIDE SEQUENCE [LARGE SCALE GENOMIC DNA]</scope>
    <source>
        <strain evidence="2">PS312</strain>
    </source>
</reference>
<dbReference type="EnsemblMetazoa" id="PPA44150.1">
    <property type="protein sequence ID" value="PPA44150.1"/>
    <property type="gene ID" value="WBGene00282519"/>
</dbReference>
<accession>A0A8R1UZI6</accession>
<proteinExistence type="predicted"/>
<evidence type="ECO:0000313" key="1">
    <source>
        <dbReference type="EnsemblMetazoa" id="PPA44150.1"/>
    </source>
</evidence>
<dbReference type="AlphaFoldDB" id="A0A2A6CVJ2"/>
<name>A0A2A6CVJ2_PRIPA</name>
<dbReference type="Proteomes" id="UP000005239">
    <property type="component" value="Unassembled WGS sequence"/>
</dbReference>